<dbReference type="RefSeq" id="WP_002645343.1">
    <property type="nucleotide sequence ID" value="NZ_CP042910.1"/>
</dbReference>
<organism evidence="1 2">
    <name type="scientific">Gimesia maris</name>
    <dbReference type="NCBI Taxonomy" id="122"/>
    <lineage>
        <taxon>Bacteria</taxon>
        <taxon>Pseudomonadati</taxon>
        <taxon>Planctomycetota</taxon>
        <taxon>Planctomycetia</taxon>
        <taxon>Planctomycetales</taxon>
        <taxon>Planctomycetaceae</taxon>
        <taxon>Gimesia</taxon>
    </lineage>
</organism>
<accession>A0ABX5YWB2</accession>
<gene>
    <name evidence="1" type="ORF">GmarT_58410</name>
</gene>
<reference evidence="1 2" key="1">
    <citation type="submission" date="2019-08" db="EMBL/GenBank/DDBJ databases">
        <title>Deep-cultivation of Planctomycetes and their phenomic and genomic characterization uncovers novel biology.</title>
        <authorList>
            <person name="Wiegand S."/>
            <person name="Jogler M."/>
            <person name="Boedeker C."/>
            <person name="Pinto D."/>
            <person name="Vollmers J."/>
            <person name="Rivas-Marin E."/>
            <person name="Kohn T."/>
            <person name="Peeters S.H."/>
            <person name="Heuer A."/>
            <person name="Rast P."/>
            <person name="Oberbeckmann S."/>
            <person name="Bunk B."/>
            <person name="Jeske O."/>
            <person name="Meyerdierks A."/>
            <person name="Storesund J.E."/>
            <person name="Kallscheuer N."/>
            <person name="Luecker S."/>
            <person name="Lage O.M."/>
            <person name="Pohl T."/>
            <person name="Merkel B.J."/>
            <person name="Hornburger P."/>
            <person name="Mueller R.-W."/>
            <person name="Bruemmer F."/>
            <person name="Labrenz M."/>
            <person name="Spormann A.M."/>
            <person name="Op den Camp H."/>
            <person name="Overmann J."/>
            <person name="Amann R."/>
            <person name="Jetten M.S.M."/>
            <person name="Mascher T."/>
            <person name="Medema M.H."/>
            <person name="Devos D.P."/>
            <person name="Kaster A.-K."/>
            <person name="Ovreas L."/>
            <person name="Rohde M."/>
            <person name="Galperin M.Y."/>
            <person name="Jogler C."/>
        </authorList>
    </citation>
    <scope>NUCLEOTIDE SEQUENCE [LARGE SCALE GENOMIC DNA]</scope>
    <source>
        <strain evidence="1 2">DSM 8797</strain>
    </source>
</reference>
<proteinExistence type="predicted"/>
<name>A0ABX5YWB2_9PLAN</name>
<dbReference type="GeneID" id="98650255"/>
<evidence type="ECO:0000313" key="2">
    <source>
        <dbReference type="Proteomes" id="UP000322887"/>
    </source>
</evidence>
<keyword evidence="2" id="KW-1185">Reference proteome</keyword>
<evidence type="ECO:0000313" key="1">
    <source>
        <dbReference type="EMBL" id="QEG19932.1"/>
    </source>
</evidence>
<dbReference type="Proteomes" id="UP000322887">
    <property type="component" value="Chromosome"/>
</dbReference>
<sequence>MSGKAFIPDGYTEDCCIKAIPNLHEEVHFKFRPVLPEAVRALMHNYFEKTAKQQGEIVEQTLLRQVIEWDLCDHEGKPVKLTVDNLRRIKKPLKDRLFNIVTCFESGDSDLETKAETDNSSDLDFDDLLSGESDGIITSKIDGDSKN</sequence>
<dbReference type="EMBL" id="CP042910">
    <property type="protein sequence ID" value="QEG19932.1"/>
    <property type="molecule type" value="Genomic_DNA"/>
</dbReference>
<protein>
    <submittedName>
        <fullName evidence="1">Uncharacterized protein</fullName>
    </submittedName>
</protein>